<name>A0A9Q9ML73_9ACTN</name>
<dbReference type="AlphaFoldDB" id="A0A9Q9ML73"/>
<evidence type="ECO:0000313" key="2">
    <source>
        <dbReference type="EMBL" id="UWZ58660.1"/>
    </source>
</evidence>
<feature type="transmembrane region" description="Helical" evidence="1">
    <location>
        <begin position="106"/>
        <end position="127"/>
    </location>
</feature>
<organism evidence="2 3">
    <name type="scientific">Dactylosporangium aurantiacum</name>
    <dbReference type="NCBI Taxonomy" id="35754"/>
    <lineage>
        <taxon>Bacteria</taxon>
        <taxon>Bacillati</taxon>
        <taxon>Actinomycetota</taxon>
        <taxon>Actinomycetes</taxon>
        <taxon>Micromonosporales</taxon>
        <taxon>Micromonosporaceae</taxon>
        <taxon>Dactylosporangium</taxon>
    </lineage>
</organism>
<protein>
    <submittedName>
        <fullName evidence="2">Uncharacterized protein</fullName>
    </submittedName>
</protein>
<proteinExistence type="predicted"/>
<evidence type="ECO:0000256" key="1">
    <source>
        <dbReference type="SAM" id="Phobius"/>
    </source>
</evidence>
<evidence type="ECO:0000313" key="3">
    <source>
        <dbReference type="Proteomes" id="UP001058003"/>
    </source>
</evidence>
<dbReference type="RefSeq" id="WP_052388433.1">
    <property type="nucleotide sequence ID" value="NZ_CP073767.1"/>
</dbReference>
<dbReference type="KEGG" id="daur:Daura_22315"/>
<sequence>MPPAAKKGRPMPSTYPLLRRAAVLRVAWACLLIAAPDRLIALVGGRPATPPAVLTARILGVRHTAQAVVTLIAPPRAAAPGAAADLLHAATAVALAAASARWRGTAIADALVAAVFAGAGLGPIVSVKHRKER</sequence>
<gene>
    <name evidence="2" type="ORF">Daura_22315</name>
</gene>
<dbReference type="Proteomes" id="UP001058003">
    <property type="component" value="Chromosome"/>
</dbReference>
<keyword evidence="3" id="KW-1185">Reference proteome</keyword>
<accession>A0A9Q9ML73</accession>
<reference evidence="2" key="1">
    <citation type="submission" date="2021-04" db="EMBL/GenBank/DDBJ databases">
        <title>Dactylosporangium aurantiacum NRRL B-8018 full assembly.</title>
        <authorList>
            <person name="Hartkoorn R.C."/>
            <person name="Beaudoing E."/>
            <person name="Hot D."/>
        </authorList>
    </citation>
    <scope>NUCLEOTIDE SEQUENCE</scope>
    <source>
        <strain evidence="2">NRRL B-8018</strain>
    </source>
</reference>
<keyword evidence="1" id="KW-0812">Transmembrane</keyword>
<keyword evidence="1" id="KW-1133">Transmembrane helix</keyword>
<dbReference type="EMBL" id="CP073767">
    <property type="protein sequence ID" value="UWZ58660.1"/>
    <property type="molecule type" value="Genomic_DNA"/>
</dbReference>
<keyword evidence="1" id="KW-0472">Membrane</keyword>